<gene>
    <name evidence="2" type="ORF">BG57_26445</name>
</gene>
<dbReference type="EMBL" id="JFHE01000055">
    <property type="protein sequence ID" value="KDR26409.1"/>
    <property type="molecule type" value="Genomic_DNA"/>
</dbReference>
<keyword evidence="1" id="KW-0472">Membrane</keyword>
<feature type="non-terminal residue" evidence="2">
    <location>
        <position position="1"/>
    </location>
</feature>
<dbReference type="SUPFAM" id="SSF103473">
    <property type="entry name" value="MFS general substrate transporter"/>
    <property type="match status" value="1"/>
</dbReference>
<protein>
    <recommendedName>
        <fullName evidence="4">MFS transporter</fullName>
    </recommendedName>
</protein>
<dbReference type="AlphaFoldDB" id="A0A069NFC5"/>
<evidence type="ECO:0000256" key="1">
    <source>
        <dbReference type="SAM" id="Phobius"/>
    </source>
</evidence>
<feature type="transmembrane region" description="Helical" evidence="1">
    <location>
        <begin position="113"/>
        <end position="138"/>
    </location>
</feature>
<feature type="transmembrane region" description="Helical" evidence="1">
    <location>
        <begin position="53"/>
        <end position="75"/>
    </location>
</feature>
<evidence type="ECO:0008006" key="4">
    <source>
        <dbReference type="Google" id="ProtNLM"/>
    </source>
</evidence>
<keyword evidence="1" id="KW-0812">Transmembrane</keyword>
<feature type="transmembrane region" description="Helical" evidence="1">
    <location>
        <begin position="144"/>
        <end position="165"/>
    </location>
</feature>
<feature type="transmembrane region" description="Helical" evidence="1">
    <location>
        <begin position="81"/>
        <end position="101"/>
    </location>
</feature>
<organism evidence="2 3">
    <name type="scientific">Caballeronia grimmiae</name>
    <dbReference type="NCBI Taxonomy" id="1071679"/>
    <lineage>
        <taxon>Bacteria</taxon>
        <taxon>Pseudomonadati</taxon>
        <taxon>Pseudomonadota</taxon>
        <taxon>Betaproteobacteria</taxon>
        <taxon>Burkholderiales</taxon>
        <taxon>Burkholderiaceae</taxon>
        <taxon>Caballeronia</taxon>
    </lineage>
</organism>
<dbReference type="STRING" id="1071679.BG57_26445"/>
<dbReference type="Gene3D" id="1.20.1720.10">
    <property type="entry name" value="Multidrug resistance protein D"/>
    <property type="match status" value="1"/>
</dbReference>
<name>A0A069NFC5_9BURK</name>
<dbReference type="InterPro" id="IPR036259">
    <property type="entry name" value="MFS_trans_sf"/>
</dbReference>
<dbReference type="OrthoDB" id="9793283at2"/>
<dbReference type="eggNOG" id="COG2814">
    <property type="taxonomic scope" value="Bacteria"/>
</dbReference>
<keyword evidence="1" id="KW-1133">Transmembrane helix</keyword>
<evidence type="ECO:0000313" key="3">
    <source>
        <dbReference type="Proteomes" id="UP000027439"/>
    </source>
</evidence>
<evidence type="ECO:0000313" key="2">
    <source>
        <dbReference type="EMBL" id="KDR26409.1"/>
    </source>
</evidence>
<reference evidence="2 3" key="1">
    <citation type="submission" date="2014-03" db="EMBL/GenBank/DDBJ databases">
        <title>Draft Genome Sequences of Four Burkholderia Strains.</title>
        <authorList>
            <person name="Liu X.Y."/>
            <person name="Li C.X."/>
            <person name="Xu J.H."/>
        </authorList>
    </citation>
    <scope>NUCLEOTIDE SEQUENCE [LARGE SCALE GENOMIC DNA]</scope>
    <source>
        <strain evidence="2 3">R27</strain>
    </source>
</reference>
<dbReference type="Proteomes" id="UP000027439">
    <property type="component" value="Unassembled WGS sequence"/>
</dbReference>
<dbReference type="RefSeq" id="WP_160174764.1">
    <property type="nucleotide sequence ID" value="NZ_JFHE01000055.1"/>
</dbReference>
<accession>A0A069NFC5</accession>
<comment type="caution">
    <text evidence="2">The sequence shown here is derived from an EMBL/GenBank/DDBJ whole genome shotgun (WGS) entry which is preliminary data.</text>
</comment>
<sequence length="172" mass="17374">FAYVAGSPLVLLGTLHVRPLVYAAMFATTGAGIVAGAALNGVLARRGVSSGRLLFVAIAFAAISSVGLIALASLRCITLCTAMPLFLVSSFCFGLAAPSAARRALDPLPELAGAAGGLLTSVQMLSGAVTSSLVAVLFPRFGVIGMSGVMAVCAISAMIVTRISCRRSSARR</sequence>
<feature type="transmembrane region" description="Helical" evidence="1">
    <location>
        <begin position="20"/>
        <end position="41"/>
    </location>
</feature>
<proteinExistence type="predicted"/>